<sequence>MLTPRKIEIFKAIVKEFINTAEPVGSKTLIDKYNLSYSSATIRNEMSDLEKIGLLEKTHTSSGRIPSTKGYRFYVEHLMDEEENYGIETAIAQIFSDRRLGIDEAIRQSCDILSQMTNLTTVVLGPSAMNETLKSVQLIPLSEFNAMAVFVTESGHAEHRIFNFDSKVDVNDLEACTSILNERLKGTALSEVVDKMESLRPILSRRIEKYEVLFEAFVGAFIKFAQDEVYLSGERNMLYQPEFSNIEKLREMMDMLENSEMWRNLSTGQNHLSLKKGDQSEIVWVDDMAVVSSSFNLLDNHEHKLMIVGPSRMEYSRVVSLMDYVSEMIETVYGKGGNDEQDE</sequence>
<dbReference type="Gene3D" id="3.30.450.40">
    <property type="match status" value="1"/>
</dbReference>
<keyword evidence="1 5" id="KW-0678">Repressor</keyword>
<dbReference type="InterPro" id="IPR036388">
    <property type="entry name" value="WH-like_DNA-bd_sf"/>
</dbReference>
<comment type="similarity">
    <text evidence="5">Belongs to the HrcA family.</text>
</comment>
<dbReference type="RefSeq" id="WP_125164666.1">
    <property type="nucleotide sequence ID" value="NZ_CP034234.1"/>
</dbReference>
<keyword evidence="3 5" id="KW-0346">Stress response</keyword>
<dbReference type="GO" id="GO:0045892">
    <property type="term" value="P:negative regulation of DNA-templated transcription"/>
    <property type="evidence" value="ECO:0007669"/>
    <property type="project" value="UniProtKB-UniRule"/>
</dbReference>
<gene>
    <name evidence="5 7" type="primary">hrcA</name>
    <name evidence="7" type="ORF">EEI45_06950</name>
</gene>
<dbReference type="GO" id="GO:0003677">
    <property type="term" value="F:DNA binding"/>
    <property type="evidence" value="ECO:0007669"/>
    <property type="project" value="InterPro"/>
</dbReference>
<dbReference type="KEGG" id="eri:EEI45_06950"/>
<keyword evidence="8" id="KW-1185">Reference proteome</keyword>
<evidence type="ECO:0000256" key="2">
    <source>
        <dbReference type="ARBA" id="ARBA00023015"/>
    </source>
</evidence>
<keyword evidence="2 5" id="KW-0805">Transcription regulation</keyword>
<dbReference type="HAMAP" id="MF_00081">
    <property type="entry name" value="HrcA"/>
    <property type="match status" value="1"/>
</dbReference>
<dbReference type="Gene3D" id="1.10.10.10">
    <property type="entry name" value="Winged helix-like DNA-binding domain superfamily/Winged helix DNA-binding domain"/>
    <property type="match status" value="1"/>
</dbReference>
<dbReference type="InterPro" id="IPR023120">
    <property type="entry name" value="WHTH_transcript_rep_HrcA_IDD"/>
</dbReference>
<evidence type="ECO:0000313" key="8">
    <source>
        <dbReference type="Proteomes" id="UP000278804"/>
    </source>
</evidence>
<keyword evidence="4 5" id="KW-0804">Transcription</keyword>
<dbReference type="AlphaFoldDB" id="A0A3S8RNP0"/>
<protein>
    <recommendedName>
        <fullName evidence="5">Heat-inducible transcription repressor HrcA</fullName>
    </recommendedName>
</protein>
<dbReference type="InterPro" id="IPR029016">
    <property type="entry name" value="GAF-like_dom_sf"/>
</dbReference>
<dbReference type="Gene3D" id="3.30.390.60">
    <property type="entry name" value="Heat-inducible transcription repressor hrca homolog, domain 3"/>
    <property type="match status" value="1"/>
</dbReference>
<dbReference type="InterPro" id="IPR036390">
    <property type="entry name" value="WH_DNA-bd_sf"/>
</dbReference>
<dbReference type="EMBL" id="CP034234">
    <property type="protein sequence ID" value="AZK44497.1"/>
    <property type="molecule type" value="Genomic_DNA"/>
</dbReference>
<dbReference type="PIRSF" id="PIRSF005485">
    <property type="entry name" value="HrcA"/>
    <property type="match status" value="1"/>
</dbReference>
<dbReference type="SUPFAM" id="SSF46785">
    <property type="entry name" value="Winged helix' DNA-binding domain"/>
    <property type="match status" value="1"/>
</dbReference>
<dbReference type="PANTHER" id="PTHR34824:SF1">
    <property type="entry name" value="HEAT-INDUCIBLE TRANSCRIPTION REPRESSOR HRCA"/>
    <property type="match status" value="1"/>
</dbReference>
<dbReference type="SUPFAM" id="SSF55781">
    <property type="entry name" value="GAF domain-like"/>
    <property type="match status" value="1"/>
</dbReference>
<comment type="function">
    <text evidence="5">Negative regulator of class I heat shock genes (grpE-dnaK-dnaJ and groELS operons). Prevents heat-shock induction of these operons.</text>
</comment>
<name>A0A3S8RNP0_9FIRM</name>
<reference evidence="7 8" key="1">
    <citation type="journal article" date="2020" name="Int. J. Syst. Evol. Microbiol.">
        <title>Description of Erysipelothrix piscisicarius sp. nov., an emergent fish pathogen, and assessment of virulence using a tiger barb (Puntigrus tetrazona) infection model.</title>
        <authorList>
            <person name="Pomaranski E.K."/>
            <person name="Griffin M.J."/>
            <person name="Camus A.C."/>
            <person name="Armwood A.R."/>
            <person name="Shelley J."/>
            <person name="Waldbieser G.C."/>
            <person name="LaFrentz B.R."/>
            <person name="Garcia J.C."/>
            <person name="Yanong R."/>
            <person name="Soto E."/>
        </authorList>
    </citation>
    <scope>NUCLEOTIDE SEQUENCE [LARGE SCALE GENOMIC DNA]</scope>
    <source>
        <strain evidence="7 8">15TAL0474</strain>
    </source>
</reference>
<dbReference type="Proteomes" id="UP000278804">
    <property type="component" value="Chromosome"/>
</dbReference>
<evidence type="ECO:0000256" key="5">
    <source>
        <dbReference type="HAMAP-Rule" id="MF_00081"/>
    </source>
</evidence>
<evidence type="ECO:0000259" key="6">
    <source>
        <dbReference type="Pfam" id="PF01628"/>
    </source>
</evidence>
<proteinExistence type="inferred from homology"/>
<evidence type="ECO:0000256" key="1">
    <source>
        <dbReference type="ARBA" id="ARBA00022491"/>
    </source>
</evidence>
<evidence type="ECO:0000256" key="4">
    <source>
        <dbReference type="ARBA" id="ARBA00023163"/>
    </source>
</evidence>
<dbReference type="InterPro" id="IPR002571">
    <property type="entry name" value="HrcA"/>
</dbReference>
<evidence type="ECO:0000256" key="3">
    <source>
        <dbReference type="ARBA" id="ARBA00023016"/>
    </source>
</evidence>
<dbReference type="NCBIfam" id="TIGR00331">
    <property type="entry name" value="hrcA"/>
    <property type="match status" value="1"/>
</dbReference>
<feature type="domain" description="Heat-inducible transcription repressor HrcA C-terminal" evidence="6">
    <location>
        <begin position="103"/>
        <end position="319"/>
    </location>
</feature>
<evidence type="ECO:0000313" key="7">
    <source>
        <dbReference type="EMBL" id="AZK44497.1"/>
    </source>
</evidence>
<dbReference type="PANTHER" id="PTHR34824">
    <property type="entry name" value="HEAT-INDUCIBLE TRANSCRIPTION REPRESSOR HRCA"/>
    <property type="match status" value="1"/>
</dbReference>
<organism evidence="7 8">
    <name type="scientific">Erysipelothrix piscisicarius</name>
    <dbReference type="NCBI Taxonomy" id="2485784"/>
    <lineage>
        <taxon>Bacteria</taxon>
        <taxon>Bacillati</taxon>
        <taxon>Bacillota</taxon>
        <taxon>Erysipelotrichia</taxon>
        <taxon>Erysipelotrichales</taxon>
        <taxon>Erysipelotrichaceae</taxon>
        <taxon>Erysipelothrix</taxon>
    </lineage>
</organism>
<dbReference type="InterPro" id="IPR021153">
    <property type="entry name" value="HrcA_C"/>
</dbReference>
<dbReference type="Pfam" id="PF01628">
    <property type="entry name" value="HrcA"/>
    <property type="match status" value="1"/>
</dbReference>
<accession>A0A3S8RNP0</accession>